<keyword evidence="4" id="KW-1185">Reference proteome</keyword>
<dbReference type="SUPFAM" id="SSF52210">
    <property type="entry name" value="Succinyl-CoA synthetase domains"/>
    <property type="match status" value="2"/>
</dbReference>
<dbReference type="PANTHER" id="PTHR11117">
    <property type="entry name" value="SUCCINYL-COA LIGASE SUBUNIT ALPHA"/>
    <property type="match status" value="1"/>
</dbReference>
<dbReference type="InterPro" id="IPR016102">
    <property type="entry name" value="Succinyl-CoA_synth-like"/>
</dbReference>
<dbReference type="Gene3D" id="3.40.50.261">
    <property type="entry name" value="Succinyl-CoA synthetase domains"/>
    <property type="match status" value="2"/>
</dbReference>
<feature type="compositionally biased region" description="Acidic residues" evidence="1">
    <location>
        <begin position="774"/>
        <end position="800"/>
    </location>
</feature>
<evidence type="ECO:0000259" key="2">
    <source>
        <dbReference type="SMART" id="SM00881"/>
    </source>
</evidence>
<sequence>MQSAMRSNLRSASRPRYHQNHGHGPAATRRPFGCSSICRQNYAATLDNLRIGSKTRVIFQGFTGRQATANAQESIAWGTNVVGGVTPGKEGEHLGLPVLPSVRRAMEELKPDATGIYVPASKATQAIEEAIEAEVPLIVAVAEHIPLHDMLRIHSVLKTQSKSRLVGPNSPGIISSAKGERCRIGFQPLPCFSEGCIGIAAKSGTLSYEAVASTTRSGLGQSLCIGVGGDILPGTDLVEALQVLEHDPNTKGIALIGEIGGDGEILAAQWITDYHARTPTAEWKPIVALVAGTMAPPDRVMGHAGAFWLPGEPRPKQKISALRNAGVTMVKHPAGIGPALRKQVDDNQITAGEIEDGAVFGSLDDFATAASGVLASQQRRGLHTSVRRPVGTFAPSRSSPKASFQQTRGLHLDCSASEKLLEEGSLGSELQFQIWPVRYLALGIDRATRSQCLITAVHNGPEAWQDPTQYNKILLPPSAADILALDGTKTWDDVVSTLMDKLRIADSHAPSLSNMLRDLGRVFRDKEAKHVGLEFNVRQLQPSRAVRFPVYDLRIELDDAASRSGGRLADVHYRYGALEARDEGAREAEAEGIVYHRLSPGNRAHNIGTLVNGAGLAMNTVDALAGHGGRAANFLDTGGKATSETVRRSFEIILKDDRVRVVFVNIFGGLTLGDMIARGIVLAYNEVDIKVPVVVRIRGTNEEEGQRIIAESGLPLYAFDDFEEAAKKAVELAGGVSGHVAALKKAVQESGGKVAGLKDSIQLPATGLLREAGSDESEAGDGVAEEVTEVTSEEISEAAENDTAQRDAAEEKVDKPQESGKSDGADTTQVVGSDHVA</sequence>
<dbReference type="InterPro" id="IPR036291">
    <property type="entry name" value="NAD(P)-bd_dom_sf"/>
</dbReference>
<dbReference type="EMBL" id="JBAWTH010000008">
    <property type="protein sequence ID" value="KAL2290849.1"/>
    <property type="molecule type" value="Genomic_DNA"/>
</dbReference>
<evidence type="ECO:0000256" key="1">
    <source>
        <dbReference type="SAM" id="MobiDB-lite"/>
    </source>
</evidence>
<dbReference type="Proteomes" id="UP001600888">
    <property type="component" value="Unassembled WGS sequence"/>
</dbReference>
<feature type="compositionally biased region" description="Basic and acidic residues" evidence="1">
    <location>
        <begin position="803"/>
        <end position="824"/>
    </location>
</feature>
<dbReference type="SUPFAM" id="SSF51735">
    <property type="entry name" value="NAD(P)-binding Rossmann-fold domains"/>
    <property type="match status" value="1"/>
</dbReference>
<accession>A0ABR4F811</accession>
<feature type="compositionally biased region" description="Polar residues" evidence="1">
    <location>
        <begin position="1"/>
        <end position="11"/>
    </location>
</feature>
<dbReference type="Pfam" id="PF02629">
    <property type="entry name" value="CoA_binding"/>
    <property type="match status" value="1"/>
</dbReference>
<dbReference type="Pfam" id="PF00549">
    <property type="entry name" value="Ligase_CoA"/>
    <property type="match status" value="2"/>
</dbReference>
<evidence type="ECO:0000313" key="3">
    <source>
        <dbReference type="EMBL" id="KAL2290849.1"/>
    </source>
</evidence>
<comment type="caution">
    <text evidence="3">The sequence shown here is derived from an EMBL/GenBank/DDBJ whole genome shotgun (WGS) entry which is preliminary data.</text>
</comment>
<feature type="region of interest" description="Disordered" evidence="1">
    <location>
        <begin position="1"/>
        <end position="30"/>
    </location>
</feature>
<evidence type="ECO:0000313" key="4">
    <source>
        <dbReference type="Proteomes" id="UP001600888"/>
    </source>
</evidence>
<protein>
    <recommendedName>
        <fullName evidence="2">CoA-binding domain-containing protein</fullName>
    </recommendedName>
</protein>
<name>A0ABR4F811_9PEZI</name>
<organism evidence="3 4">
    <name type="scientific">Diaporthe vaccinii</name>
    <dbReference type="NCBI Taxonomy" id="105482"/>
    <lineage>
        <taxon>Eukaryota</taxon>
        <taxon>Fungi</taxon>
        <taxon>Dikarya</taxon>
        <taxon>Ascomycota</taxon>
        <taxon>Pezizomycotina</taxon>
        <taxon>Sordariomycetes</taxon>
        <taxon>Sordariomycetidae</taxon>
        <taxon>Diaporthales</taxon>
        <taxon>Diaporthaceae</taxon>
        <taxon>Diaporthe</taxon>
        <taxon>Diaporthe eres species complex</taxon>
    </lineage>
</organism>
<dbReference type="PRINTS" id="PR01798">
    <property type="entry name" value="SCOASYNTHASE"/>
</dbReference>
<feature type="region of interest" description="Disordered" evidence="1">
    <location>
        <begin position="771"/>
        <end position="837"/>
    </location>
</feature>
<dbReference type="PANTHER" id="PTHR11117:SF6">
    <property type="entry name" value="SYNTHETASE SUBUNIT ALPHA, PUTATIVE (AFU_ORTHOLOGUE AFUA_1G10830)-RELATED"/>
    <property type="match status" value="1"/>
</dbReference>
<gene>
    <name evidence="3" type="ORF">FJTKL_14806</name>
</gene>
<dbReference type="Gene3D" id="3.40.50.720">
    <property type="entry name" value="NAD(P)-binding Rossmann-like Domain"/>
    <property type="match status" value="1"/>
</dbReference>
<feature type="domain" description="CoA-binding" evidence="2">
    <location>
        <begin position="51"/>
        <end position="145"/>
    </location>
</feature>
<dbReference type="SMART" id="SM00881">
    <property type="entry name" value="CoA_binding"/>
    <property type="match status" value="1"/>
</dbReference>
<dbReference type="InterPro" id="IPR005811">
    <property type="entry name" value="SUCC_ACL_C"/>
</dbReference>
<proteinExistence type="predicted"/>
<reference evidence="3 4" key="1">
    <citation type="submission" date="2024-03" db="EMBL/GenBank/DDBJ databases">
        <title>A high-quality draft genome sequence of Diaporthe vaccinii, a causative agent of upright dieback and viscid rot disease in cranberry plants.</title>
        <authorList>
            <person name="Sarrasin M."/>
            <person name="Lang B.F."/>
            <person name="Burger G."/>
        </authorList>
    </citation>
    <scope>NUCLEOTIDE SEQUENCE [LARGE SCALE GENOMIC DNA]</scope>
    <source>
        <strain evidence="3 4">IS7</strain>
    </source>
</reference>
<dbReference type="InterPro" id="IPR003781">
    <property type="entry name" value="CoA-bd"/>
</dbReference>